<gene>
    <name evidence="1" type="ORF">EVAR_48649_1</name>
</gene>
<dbReference type="Proteomes" id="UP000299102">
    <property type="component" value="Unassembled WGS sequence"/>
</dbReference>
<evidence type="ECO:0000313" key="1">
    <source>
        <dbReference type="EMBL" id="GBP65172.1"/>
    </source>
</evidence>
<name>A0A4C1XQB2_EUMVA</name>
<accession>A0A4C1XQB2</accession>
<reference evidence="1 2" key="1">
    <citation type="journal article" date="2019" name="Commun. Biol.">
        <title>The bagworm genome reveals a unique fibroin gene that provides high tensile strength.</title>
        <authorList>
            <person name="Kono N."/>
            <person name="Nakamura H."/>
            <person name="Ohtoshi R."/>
            <person name="Tomita M."/>
            <person name="Numata K."/>
            <person name="Arakawa K."/>
        </authorList>
    </citation>
    <scope>NUCLEOTIDE SEQUENCE [LARGE SCALE GENOMIC DNA]</scope>
</reference>
<sequence>MTWALPLVPLRGHWSKRRVISERAATAQGACCLNPCQWSAPLLFSLLDPFAATHTESACCHSVGTDIILLLQKFWNF</sequence>
<proteinExistence type="predicted"/>
<organism evidence="1 2">
    <name type="scientific">Eumeta variegata</name>
    <name type="common">Bagworm moth</name>
    <name type="synonym">Eumeta japonica</name>
    <dbReference type="NCBI Taxonomy" id="151549"/>
    <lineage>
        <taxon>Eukaryota</taxon>
        <taxon>Metazoa</taxon>
        <taxon>Ecdysozoa</taxon>
        <taxon>Arthropoda</taxon>
        <taxon>Hexapoda</taxon>
        <taxon>Insecta</taxon>
        <taxon>Pterygota</taxon>
        <taxon>Neoptera</taxon>
        <taxon>Endopterygota</taxon>
        <taxon>Lepidoptera</taxon>
        <taxon>Glossata</taxon>
        <taxon>Ditrysia</taxon>
        <taxon>Tineoidea</taxon>
        <taxon>Psychidae</taxon>
        <taxon>Oiketicinae</taxon>
        <taxon>Eumeta</taxon>
    </lineage>
</organism>
<keyword evidence="2" id="KW-1185">Reference proteome</keyword>
<comment type="caution">
    <text evidence="1">The sequence shown here is derived from an EMBL/GenBank/DDBJ whole genome shotgun (WGS) entry which is preliminary data.</text>
</comment>
<evidence type="ECO:0000313" key="2">
    <source>
        <dbReference type="Proteomes" id="UP000299102"/>
    </source>
</evidence>
<dbReference type="EMBL" id="BGZK01000921">
    <property type="protein sequence ID" value="GBP65172.1"/>
    <property type="molecule type" value="Genomic_DNA"/>
</dbReference>
<dbReference type="AlphaFoldDB" id="A0A4C1XQB2"/>
<protein>
    <submittedName>
        <fullName evidence="1">Uncharacterized protein</fullName>
    </submittedName>
</protein>